<sequence>MALKYDMRWHFTPPSAPVPNGAIDEFFAFAKRVAAQGGRQDVLETFKEHFAIATDRIHNRSSSEAWARADLRTMMDEASENAPRFIEAFSDSCELIKRQSPSWVVPDAILINQVMQKHKIPFELHPPDLLFAGTGGSEAFVDVPTRPASLADQAVEIFQKSLQRSERSLSEGRGREAVQELIWLLESVTTTAFKGVDTDAGKIGGTYFNKIVQDLRKKKRGTTFDQALDWATRLHGYLSSPTGGGVRHGLDLNTGVAMSPREARLYANLIRSYLAYLLAEHEAMTSVATDQTSDSPRRQ</sequence>
<accession>A0ABT1FCP0</accession>
<gene>
    <name evidence="1" type="ORF">NC595_13960</name>
</gene>
<evidence type="ECO:0000313" key="2">
    <source>
        <dbReference type="Proteomes" id="UP001204615"/>
    </source>
</evidence>
<protein>
    <submittedName>
        <fullName evidence="1">Uncharacterized protein</fullName>
    </submittedName>
</protein>
<dbReference type="EMBL" id="JAMZEK010000003">
    <property type="protein sequence ID" value="MCP1375150.1"/>
    <property type="molecule type" value="Genomic_DNA"/>
</dbReference>
<organism evidence="1 2">
    <name type="scientific">Dyella lutea</name>
    <dbReference type="NCBI Taxonomy" id="2950441"/>
    <lineage>
        <taxon>Bacteria</taxon>
        <taxon>Pseudomonadati</taxon>
        <taxon>Pseudomonadota</taxon>
        <taxon>Gammaproteobacteria</taxon>
        <taxon>Lysobacterales</taxon>
        <taxon>Rhodanobacteraceae</taxon>
        <taxon>Dyella</taxon>
    </lineage>
</organism>
<proteinExistence type="predicted"/>
<comment type="caution">
    <text evidence="1">The sequence shown here is derived from an EMBL/GenBank/DDBJ whole genome shotgun (WGS) entry which is preliminary data.</text>
</comment>
<dbReference type="RefSeq" id="WP_253567410.1">
    <property type="nucleotide sequence ID" value="NZ_JAMZEK010000003.1"/>
</dbReference>
<name>A0ABT1FCP0_9GAMM</name>
<dbReference type="Proteomes" id="UP001204615">
    <property type="component" value="Unassembled WGS sequence"/>
</dbReference>
<keyword evidence="2" id="KW-1185">Reference proteome</keyword>
<evidence type="ECO:0000313" key="1">
    <source>
        <dbReference type="EMBL" id="MCP1375150.1"/>
    </source>
</evidence>
<reference evidence="1 2" key="1">
    <citation type="submission" date="2022-06" db="EMBL/GenBank/DDBJ databases">
        <title>Dyella sp. Sa strain:Sa Genome sequencing.</title>
        <authorList>
            <person name="Park S."/>
        </authorList>
    </citation>
    <scope>NUCLEOTIDE SEQUENCE [LARGE SCALE GENOMIC DNA]</scope>
    <source>
        <strain evidence="1 2">Sa</strain>
    </source>
</reference>